<evidence type="ECO:0000256" key="2">
    <source>
        <dbReference type="ARBA" id="ARBA00004448"/>
    </source>
</evidence>
<feature type="transmembrane region" description="Helical" evidence="14">
    <location>
        <begin position="213"/>
        <end position="236"/>
    </location>
</feature>
<feature type="signal peptide" evidence="15">
    <location>
        <begin position="1"/>
        <end position="22"/>
    </location>
</feature>
<keyword evidence="5" id="KW-0813">Transport</keyword>
<keyword evidence="12" id="KW-0520">NAD</keyword>
<dbReference type="PANTHER" id="PTHR11432">
    <property type="entry name" value="NADH DEHYDROGENASE SUBUNIT 1"/>
    <property type="match status" value="1"/>
</dbReference>
<evidence type="ECO:0000256" key="4">
    <source>
        <dbReference type="ARBA" id="ARBA00021009"/>
    </source>
</evidence>
<dbReference type="Pfam" id="PF00146">
    <property type="entry name" value="NADHdh"/>
    <property type="match status" value="1"/>
</dbReference>
<comment type="catalytic activity">
    <reaction evidence="13">
        <text>a ubiquinone + NADH + 5 H(+)(in) = a ubiquinol + NAD(+) + 4 H(+)(out)</text>
        <dbReference type="Rhea" id="RHEA:29091"/>
        <dbReference type="Rhea" id="RHEA-COMP:9565"/>
        <dbReference type="Rhea" id="RHEA-COMP:9566"/>
        <dbReference type="ChEBI" id="CHEBI:15378"/>
        <dbReference type="ChEBI" id="CHEBI:16389"/>
        <dbReference type="ChEBI" id="CHEBI:17976"/>
        <dbReference type="ChEBI" id="CHEBI:57540"/>
        <dbReference type="ChEBI" id="CHEBI:57945"/>
        <dbReference type="EC" id="7.1.1.2"/>
    </reaction>
</comment>
<evidence type="ECO:0000256" key="13">
    <source>
        <dbReference type="RuleBase" id="RU000473"/>
    </source>
</evidence>
<dbReference type="GO" id="GO:0005743">
    <property type="term" value="C:mitochondrial inner membrane"/>
    <property type="evidence" value="ECO:0007669"/>
    <property type="project" value="UniProtKB-SubCell"/>
</dbReference>
<evidence type="ECO:0000256" key="10">
    <source>
        <dbReference type="ARBA" id="ARBA00023128"/>
    </source>
</evidence>
<keyword evidence="6 12" id="KW-0812">Transmembrane</keyword>
<dbReference type="HAMAP" id="MF_01350">
    <property type="entry name" value="NDH1_NuoH"/>
    <property type="match status" value="1"/>
</dbReference>
<feature type="transmembrane region" description="Helical" evidence="14">
    <location>
        <begin position="62"/>
        <end position="81"/>
    </location>
</feature>
<proteinExistence type="inferred from homology"/>
<dbReference type="GO" id="GO:0008137">
    <property type="term" value="F:NADH dehydrogenase (ubiquinone) activity"/>
    <property type="evidence" value="ECO:0007669"/>
    <property type="project" value="UniProtKB-EC"/>
</dbReference>
<feature type="transmembrane region" description="Helical" evidence="14">
    <location>
        <begin position="279"/>
        <end position="299"/>
    </location>
</feature>
<evidence type="ECO:0000256" key="15">
    <source>
        <dbReference type="SAM" id="SignalP"/>
    </source>
</evidence>
<protein>
    <recommendedName>
        <fullName evidence="4 13">NADH-ubiquinone oxidoreductase chain 1</fullName>
        <ecNumber evidence="13">7.1.1.2</ecNumber>
    </recommendedName>
</protein>
<dbReference type="InterPro" id="IPR018086">
    <property type="entry name" value="NADH_UbQ_OxRdtase_su1_CS"/>
</dbReference>
<dbReference type="AlphaFoldDB" id="A0A126TG86"/>
<dbReference type="InterPro" id="IPR001694">
    <property type="entry name" value="NADH_UbQ_OxRdtase_su1/FPO"/>
</dbReference>
<evidence type="ECO:0000256" key="1">
    <source>
        <dbReference type="ARBA" id="ARBA00003257"/>
    </source>
</evidence>
<keyword evidence="9 13" id="KW-0830">Ubiquinone</keyword>
<feature type="transmembrane region" description="Helical" evidence="14">
    <location>
        <begin position="164"/>
        <end position="184"/>
    </location>
</feature>
<evidence type="ECO:0000313" key="16">
    <source>
        <dbReference type="EMBL" id="AML26614.1"/>
    </source>
</evidence>
<evidence type="ECO:0000256" key="11">
    <source>
        <dbReference type="ARBA" id="ARBA00023136"/>
    </source>
</evidence>
<dbReference type="GO" id="GO:0009060">
    <property type="term" value="P:aerobic respiration"/>
    <property type="evidence" value="ECO:0007669"/>
    <property type="project" value="TreeGrafter"/>
</dbReference>
<evidence type="ECO:0000256" key="12">
    <source>
        <dbReference type="RuleBase" id="RU000471"/>
    </source>
</evidence>
<evidence type="ECO:0000256" key="7">
    <source>
        <dbReference type="ARBA" id="ARBA00022792"/>
    </source>
</evidence>
<geneLocation type="mitochondrion" evidence="16"/>
<evidence type="ECO:0000256" key="6">
    <source>
        <dbReference type="ARBA" id="ARBA00022692"/>
    </source>
</evidence>
<keyword evidence="7" id="KW-0999">Mitochondrion inner membrane</keyword>
<feature type="chain" id="PRO_5007274581" description="NADH-ubiquinone oxidoreductase chain 1" evidence="15">
    <location>
        <begin position="23"/>
        <end position="304"/>
    </location>
</feature>
<accession>A0A126TG86</accession>
<dbReference type="PROSITE" id="PS00667">
    <property type="entry name" value="COMPLEX1_ND1_1"/>
    <property type="match status" value="1"/>
</dbReference>
<feature type="transmembrane region" description="Helical" evidence="14">
    <location>
        <begin position="242"/>
        <end position="259"/>
    </location>
</feature>
<reference evidence="16" key="1">
    <citation type="submission" date="2015-09" db="EMBL/GenBank/DDBJ databases">
        <title>Capturing the unknown biodiversity of arthropods in tropical forests using metagenomics.</title>
        <authorList>
            <person name="Andujar C."/>
            <person name="Creedy T.J."/>
            <person name="Garner B."/>
            <person name="Canty R."/>
            <person name="Warner H.B."/>
            <person name="Lipecki J."/>
            <person name="Crampton-Platt A."/>
            <person name="Gabrielli M."/>
            <person name="Croydon-Veleslavov I.A."/>
            <person name="Lim J.L."/>
            <person name="Linard B."/>
            <person name="Vogler A."/>
        </authorList>
    </citation>
    <scope>NUCLEOTIDE SEQUENCE</scope>
</reference>
<evidence type="ECO:0000256" key="14">
    <source>
        <dbReference type="SAM" id="Phobius"/>
    </source>
</evidence>
<dbReference type="EC" id="7.1.1.2" evidence="13"/>
<dbReference type="GO" id="GO:0003954">
    <property type="term" value="F:NADH dehydrogenase activity"/>
    <property type="evidence" value="ECO:0007669"/>
    <property type="project" value="TreeGrafter"/>
</dbReference>
<evidence type="ECO:0000256" key="8">
    <source>
        <dbReference type="ARBA" id="ARBA00022989"/>
    </source>
</evidence>
<comment type="subcellular location">
    <subcellularLocation>
        <location evidence="2 12">Mitochondrion inner membrane</location>
        <topology evidence="2 12">Multi-pass membrane protein</topology>
    </subcellularLocation>
</comment>
<comment type="function">
    <text evidence="1">Core subunit of the mitochondrial membrane respiratory chain NADH dehydrogenase (Complex I) that is believed to belong to the minimal assembly required for catalysis. Complex I functions in the transfer of electrons from NADH to the respiratory chain. The immediate electron acceptor for the enzyme is believed to be ubiquinone.</text>
</comment>
<evidence type="ECO:0000256" key="9">
    <source>
        <dbReference type="ARBA" id="ARBA00023075"/>
    </source>
</evidence>
<keyword evidence="8 14" id="KW-1133">Transmembrane helix</keyword>
<dbReference type="PANTHER" id="PTHR11432:SF3">
    <property type="entry name" value="NADH-UBIQUINONE OXIDOREDUCTASE CHAIN 1"/>
    <property type="match status" value="1"/>
</dbReference>
<feature type="transmembrane region" description="Helical" evidence="14">
    <location>
        <begin position="137"/>
        <end position="158"/>
    </location>
</feature>
<keyword evidence="10 13" id="KW-0496">Mitochondrion</keyword>
<sequence length="304" mass="36148">MMILMVLVGVAYLTLFERKVLGYVQFRKGPNKVGYMGILQPFGDAIKLFTKEQTFPLKSNFLYYYISPMYGFFLSLMLWQVMPFFSYYFKFEYSFLFFLCISSMGVYCTMIAGWASNSIYSMLGSIRSIAQTISYEVSLVVILMSYLFFIYDFNFFSFIKYQEYIWFIWMFMPLSFMWLVTCLAETNRSPFDFSEGESELVSGFNVEYSSGGFALIFLSEYSNILFMSMVSVFLFLGSLYNFMFFGLKVMFISFFWIWVRGTLPRYRYDKLMSMAWKSYLPFSLNFFFLMYCISFLNILNTEIF</sequence>
<gene>
    <name evidence="16" type="primary">ND1</name>
</gene>
<keyword evidence="15" id="KW-0732">Signal</keyword>
<evidence type="ECO:0000256" key="3">
    <source>
        <dbReference type="ARBA" id="ARBA00010535"/>
    </source>
</evidence>
<name>A0A126TG86_9CUCU</name>
<keyword evidence="11 14" id="KW-0472">Membrane</keyword>
<feature type="transmembrane region" description="Helical" evidence="14">
    <location>
        <begin position="93"/>
        <end position="116"/>
    </location>
</feature>
<comment type="similarity">
    <text evidence="3 12">Belongs to the complex I subunit 1 family.</text>
</comment>
<dbReference type="EMBL" id="KT696254">
    <property type="protein sequence ID" value="AML26614.1"/>
    <property type="molecule type" value="Genomic_DNA"/>
</dbReference>
<evidence type="ECO:0000256" key="5">
    <source>
        <dbReference type="ARBA" id="ARBA00022448"/>
    </source>
</evidence>
<dbReference type="PROSITE" id="PS00668">
    <property type="entry name" value="COMPLEX1_ND1_2"/>
    <property type="match status" value="1"/>
</dbReference>
<organism evidence="16">
    <name type="scientific">Platypodinae sp. BMNH 1274714</name>
    <dbReference type="NCBI Taxonomy" id="2558030"/>
    <lineage>
        <taxon>Eukaryota</taxon>
        <taxon>Metazoa</taxon>
        <taxon>Ecdysozoa</taxon>
        <taxon>Arthropoda</taxon>
        <taxon>Hexapoda</taxon>
        <taxon>Insecta</taxon>
        <taxon>Pterygota</taxon>
        <taxon>Neoptera</taxon>
        <taxon>Endopterygota</taxon>
        <taxon>Coleoptera</taxon>
        <taxon>Polyphaga</taxon>
        <taxon>Cucujiformia</taxon>
        <taxon>Curculionidae</taxon>
        <taxon>Platypodinae</taxon>
    </lineage>
</organism>